<dbReference type="InterPro" id="IPR006439">
    <property type="entry name" value="HAD-SF_hydro_IA"/>
</dbReference>
<reference evidence="5 6" key="1">
    <citation type="submission" date="2016-10" db="EMBL/GenBank/DDBJ databases">
        <authorList>
            <person name="de Groot N.N."/>
        </authorList>
    </citation>
    <scope>NUCLEOTIDE SEQUENCE [LARGE SCALE GENOMIC DNA]</scope>
    <source>
        <strain evidence="5 6">DSM 9990</strain>
    </source>
</reference>
<dbReference type="PANTHER" id="PTHR46193">
    <property type="entry name" value="6-PHOSPHOGLUCONATE PHOSPHATASE"/>
    <property type="match status" value="1"/>
</dbReference>
<dbReference type="RefSeq" id="WP_177193630.1">
    <property type="nucleotide sequence ID" value="NZ_FOUU01000009.1"/>
</dbReference>
<keyword evidence="4" id="KW-0460">Magnesium</keyword>
<dbReference type="InterPro" id="IPR051600">
    <property type="entry name" value="Beta-PGM-like"/>
</dbReference>
<dbReference type="NCBIfam" id="TIGR01509">
    <property type="entry name" value="HAD-SF-IA-v3"/>
    <property type="match status" value="1"/>
</dbReference>
<evidence type="ECO:0000256" key="1">
    <source>
        <dbReference type="ARBA" id="ARBA00001946"/>
    </source>
</evidence>
<accession>A0A1I4VE70</accession>
<comment type="similarity">
    <text evidence="2">Belongs to the HAD-like hydrolase superfamily. CbbY/CbbZ/Gph/YieH family.</text>
</comment>
<comment type="cofactor">
    <cofactor evidence="1">
        <name>Mg(2+)</name>
        <dbReference type="ChEBI" id="CHEBI:18420"/>
    </cofactor>
</comment>
<keyword evidence="6" id="KW-1185">Reference proteome</keyword>
<dbReference type="InterPro" id="IPR036412">
    <property type="entry name" value="HAD-like_sf"/>
</dbReference>
<dbReference type="SFLD" id="SFLDG01129">
    <property type="entry name" value="C1.5:_HAD__Beta-PGM__Phosphata"/>
    <property type="match status" value="1"/>
</dbReference>
<dbReference type="GO" id="GO:0046872">
    <property type="term" value="F:metal ion binding"/>
    <property type="evidence" value="ECO:0007669"/>
    <property type="project" value="UniProtKB-KW"/>
</dbReference>
<dbReference type="CDD" id="cd07505">
    <property type="entry name" value="HAD_BPGM-like"/>
    <property type="match status" value="1"/>
</dbReference>
<dbReference type="Gene3D" id="3.40.50.1000">
    <property type="entry name" value="HAD superfamily/HAD-like"/>
    <property type="match status" value="1"/>
</dbReference>
<sequence length="228" mass="25258">MGRIEAIFFDCDGVIVDTEPVHYRSFLETLKPFGIYFTYETYAKKYIGFDDRDGFREILREHNVRPEQALIERLIAEKNAKVLRYASEVKPFDGVVDFIKAAKASNMSLALVSGALRNEVLAFLKSIGLYDAFDVFVTAEDVTKSKPDPESYLLARRKLELLLGRTLSPEKCVVFEDTPSGVEAAKKAGLQVIAVTNSFPAESLGAADMVIAGFSGMTPEKLGLLLDD</sequence>
<dbReference type="STRING" id="39841.SAMN05660836_02247"/>
<dbReference type="AlphaFoldDB" id="A0A1I4VE70"/>
<dbReference type="Proteomes" id="UP000199611">
    <property type="component" value="Unassembled WGS sequence"/>
</dbReference>
<evidence type="ECO:0000256" key="2">
    <source>
        <dbReference type="ARBA" id="ARBA00006171"/>
    </source>
</evidence>
<dbReference type="PRINTS" id="PR00413">
    <property type="entry name" value="HADHALOGNASE"/>
</dbReference>
<dbReference type="SFLD" id="SFLDS00003">
    <property type="entry name" value="Haloacid_Dehalogenase"/>
    <property type="match status" value="1"/>
</dbReference>
<dbReference type="SFLD" id="SFLDG01135">
    <property type="entry name" value="C1.5.6:_HAD__Beta-PGM__Phospha"/>
    <property type="match status" value="1"/>
</dbReference>
<organism evidence="5 6">
    <name type="scientific">Thermodesulforhabdus norvegica</name>
    <dbReference type="NCBI Taxonomy" id="39841"/>
    <lineage>
        <taxon>Bacteria</taxon>
        <taxon>Pseudomonadati</taxon>
        <taxon>Thermodesulfobacteriota</taxon>
        <taxon>Syntrophobacteria</taxon>
        <taxon>Syntrophobacterales</taxon>
        <taxon>Thermodesulforhabdaceae</taxon>
        <taxon>Thermodesulforhabdus</taxon>
    </lineage>
</organism>
<evidence type="ECO:0000313" key="6">
    <source>
        <dbReference type="Proteomes" id="UP000199611"/>
    </source>
</evidence>
<evidence type="ECO:0000256" key="3">
    <source>
        <dbReference type="ARBA" id="ARBA00022723"/>
    </source>
</evidence>
<dbReference type="InterPro" id="IPR023214">
    <property type="entry name" value="HAD_sf"/>
</dbReference>
<dbReference type="EMBL" id="FOUU01000009">
    <property type="protein sequence ID" value="SFM99469.1"/>
    <property type="molecule type" value="Genomic_DNA"/>
</dbReference>
<evidence type="ECO:0000313" key="5">
    <source>
        <dbReference type="EMBL" id="SFM99469.1"/>
    </source>
</evidence>
<gene>
    <name evidence="5" type="ORF">SAMN05660836_02247</name>
</gene>
<dbReference type="SUPFAM" id="SSF56784">
    <property type="entry name" value="HAD-like"/>
    <property type="match status" value="1"/>
</dbReference>
<proteinExistence type="inferred from homology"/>
<keyword evidence="3" id="KW-0479">Metal-binding</keyword>
<protein>
    <submittedName>
        <fullName evidence="5">Beta-phosphoglucomutase</fullName>
    </submittedName>
</protein>
<dbReference type="InterPro" id="IPR023198">
    <property type="entry name" value="PGP-like_dom2"/>
</dbReference>
<dbReference type="GO" id="GO:0003824">
    <property type="term" value="F:catalytic activity"/>
    <property type="evidence" value="ECO:0007669"/>
    <property type="project" value="UniProtKB-ARBA"/>
</dbReference>
<evidence type="ECO:0000256" key="4">
    <source>
        <dbReference type="ARBA" id="ARBA00022842"/>
    </source>
</evidence>
<name>A0A1I4VE70_9BACT</name>
<dbReference type="Pfam" id="PF13419">
    <property type="entry name" value="HAD_2"/>
    <property type="match status" value="1"/>
</dbReference>
<dbReference type="PANTHER" id="PTHR46193:SF21">
    <property type="entry name" value="SLL1138 PROTEIN"/>
    <property type="match status" value="1"/>
</dbReference>
<dbReference type="Gene3D" id="1.10.150.240">
    <property type="entry name" value="Putative phosphatase, domain 2"/>
    <property type="match status" value="1"/>
</dbReference>
<dbReference type="InterPro" id="IPR041492">
    <property type="entry name" value="HAD_2"/>
</dbReference>